<feature type="transmembrane region" description="Helical" evidence="12">
    <location>
        <begin position="343"/>
        <end position="364"/>
    </location>
</feature>
<keyword evidence="8" id="KW-0350">Heme biosynthesis</keyword>
<dbReference type="InterPro" id="IPR050450">
    <property type="entry name" value="COX15/CtaA_HemeA_synthase"/>
</dbReference>
<dbReference type="RefSeq" id="WP_247632063.1">
    <property type="nucleotide sequence ID" value="NZ_CP078077.1"/>
</dbReference>
<evidence type="ECO:0000256" key="9">
    <source>
        <dbReference type="ARBA" id="ARBA00023136"/>
    </source>
</evidence>
<keyword evidence="10" id="KW-1015">Disulfide bond</keyword>
<protein>
    <submittedName>
        <fullName evidence="13">COX15/CtaA family protein</fullName>
    </submittedName>
</protein>
<feature type="transmembrane region" description="Helical" evidence="12">
    <location>
        <begin position="241"/>
        <end position="262"/>
    </location>
</feature>
<gene>
    <name evidence="13" type="ORF">KV396_15775</name>
</gene>
<reference evidence="13 14" key="1">
    <citation type="submission" date="2021-06" db="EMBL/GenBank/DDBJ databases">
        <title>Genome-based taxonomic framework of Microbacterium strains isolated from marine environment, the description of four new species and reclassification of four preexisting species.</title>
        <authorList>
            <person name="Lee S.D."/>
            <person name="Kim S.-M."/>
            <person name="Byeon Y.-S."/>
            <person name="Yang H.L."/>
            <person name="Kim I.S."/>
        </authorList>
    </citation>
    <scope>NUCLEOTIDE SEQUENCE [LARGE SCALE GENOMIC DNA]</scope>
    <source>
        <strain evidence="13 14">SSW1-36</strain>
    </source>
</reference>
<feature type="transmembrane region" description="Helical" evidence="12">
    <location>
        <begin position="90"/>
        <end position="107"/>
    </location>
</feature>
<keyword evidence="6" id="KW-0560">Oxidoreductase</keyword>
<evidence type="ECO:0000256" key="6">
    <source>
        <dbReference type="ARBA" id="ARBA00023002"/>
    </source>
</evidence>
<dbReference type="Pfam" id="PF02628">
    <property type="entry name" value="COX15-CtaA"/>
    <property type="match status" value="1"/>
</dbReference>
<name>A0ABY4IST6_9MICO</name>
<comment type="pathway">
    <text evidence="11">Porphyrin-containing compound metabolism.</text>
</comment>
<comment type="subcellular location">
    <subcellularLocation>
        <location evidence="1">Membrane</location>
        <topology evidence="1">Multi-pass membrane protein</topology>
    </subcellularLocation>
</comment>
<keyword evidence="9 12" id="KW-0472">Membrane</keyword>
<accession>A0ABY4IST6</accession>
<dbReference type="PANTHER" id="PTHR35457:SF1">
    <property type="entry name" value="HEME A SYNTHASE"/>
    <property type="match status" value="1"/>
</dbReference>
<evidence type="ECO:0000256" key="3">
    <source>
        <dbReference type="ARBA" id="ARBA00022692"/>
    </source>
</evidence>
<dbReference type="PANTHER" id="PTHR35457">
    <property type="entry name" value="HEME A SYNTHASE"/>
    <property type="match status" value="1"/>
</dbReference>
<feature type="transmembrane region" description="Helical" evidence="12">
    <location>
        <begin position="175"/>
        <end position="201"/>
    </location>
</feature>
<evidence type="ECO:0000256" key="7">
    <source>
        <dbReference type="ARBA" id="ARBA00023004"/>
    </source>
</evidence>
<feature type="transmembrane region" description="Helical" evidence="12">
    <location>
        <begin position="317"/>
        <end position="337"/>
    </location>
</feature>
<sequence>MPDTATPARTTAAELDLRPAAFTSPWGRVLRVFAWLSFLTETIIIGTGGAVRLTGSGLGCSEWPLCTPESLVPILADQGIHGAIEFGNRLMTGVVGVIALVVVLLVLHLTDGSRSVFRALRYAAGGIVAAAAAFALVTLTGLPVPAFPVASAVLLLAVIAAAIHTTRRTSARRDLLVLAWVVFAGVMAQALVGGITVLTGLNPFIVGFHYTSSLLLVCVTAAFLVRLYAAPGPRERAVPTWFMILSHVTGLALAVTILFGVLTTGSGPHSGDQDVLRHGFDATVLAHVHSWPGYILAALVLALTIAAWALRLPPRKWLVVLVLAIAVQVGVGVWQARAGLPPLLVGIHMVLASLSAATYTVVVLKLKRPAADEVSTPSAG</sequence>
<evidence type="ECO:0000256" key="5">
    <source>
        <dbReference type="ARBA" id="ARBA00022989"/>
    </source>
</evidence>
<feature type="transmembrane region" description="Helical" evidence="12">
    <location>
        <begin position="145"/>
        <end position="163"/>
    </location>
</feature>
<keyword evidence="3 12" id="KW-0812">Transmembrane</keyword>
<evidence type="ECO:0000256" key="8">
    <source>
        <dbReference type="ARBA" id="ARBA00023133"/>
    </source>
</evidence>
<dbReference type="Proteomes" id="UP000831963">
    <property type="component" value="Chromosome"/>
</dbReference>
<evidence type="ECO:0000256" key="1">
    <source>
        <dbReference type="ARBA" id="ARBA00004141"/>
    </source>
</evidence>
<evidence type="ECO:0000256" key="2">
    <source>
        <dbReference type="ARBA" id="ARBA00022475"/>
    </source>
</evidence>
<keyword evidence="4" id="KW-0479">Metal-binding</keyword>
<evidence type="ECO:0000256" key="12">
    <source>
        <dbReference type="SAM" id="Phobius"/>
    </source>
</evidence>
<feature type="transmembrane region" description="Helical" evidence="12">
    <location>
        <begin position="291"/>
        <end position="310"/>
    </location>
</feature>
<keyword evidence="7" id="KW-0408">Iron</keyword>
<evidence type="ECO:0000313" key="14">
    <source>
        <dbReference type="Proteomes" id="UP000831963"/>
    </source>
</evidence>
<keyword evidence="5 12" id="KW-1133">Transmembrane helix</keyword>
<keyword evidence="2" id="KW-1003">Cell membrane</keyword>
<keyword evidence="14" id="KW-1185">Reference proteome</keyword>
<proteinExistence type="predicted"/>
<dbReference type="InterPro" id="IPR003780">
    <property type="entry name" value="COX15/CtaA_fam"/>
</dbReference>
<evidence type="ECO:0000256" key="11">
    <source>
        <dbReference type="ARBA" id="ARBA00023444"/>
    </source>
</evidence>
<evidence type="ECO:0000256" key="10">
    <source>
        <dbReference type="ARBA" id="ARBA00023157"/>
    </source>
</evidence>
<feature type="transmembrane region" description="Helical" evidence="12">
    <location>
        <begin position="207"/>
        <end position="229"/>
    </location>
</feature>
<evidence type="ECO:0000313" key="13">
    <source>
        <dbReference type="EMBL" id="UPL15842.1"/>
    </source>
</evidence>
<dbReference type="EMBL" id="CP078077">
    <property type="protein sequence ID" value="UPL15842.1"/>
    <property type="molecule type" value="Genomic_DNA"/>
</dbReference>
<organism evidence="13 14">
    <name type="scientific">Microbacterium galbinum</name>
    <dbReference type="NCBI Taxonomy" id="2851646"/>
    <lineage>
        <taxon>Bacteria</taxon>
        <taxon>Bacillati</taxon>
        <taxon>Actinomycetota</taxon>
        <taxon>Actinomycetes</taxon>
        <taxon>Micrococcales</taxon>
        <taxon>Microbacteriaceae</taxon>
        <taxon>Microbacterium</taxon>
    </lineage>
</organism>
<evidence type="ECO:0000256" key="4">
    <source>
        <dbReference type="ARBA" id="ARBA00022723"/>
    </source>
</evidence>
<feature type="transmembrane region" description="Helical" evidence="12">
    <location>
        <begin position="119"/>
        <end position="139"/>
    </location>
</feature>